<dbReference type="WBParaSite" id="GPLIN_000799900">
    <property type="protein sequence ID" value="GPLIN_000799900"/>
    <property type="gene ID" value="GPLIN_000799900"/>
</dbReference>
<feature type="signal peptide" evidence="1">
    <location>
        <begin position="1"/>
        <end position="16"/>
    </location>
</feature>
<sequence>MPTFLFLTAISLLVTASVLLETGQKNSFQIKNLAQYFIAFQIIQFWQSSINPSAKSRLFDGGDKAFAAGNVRVHSLVADR</sequence>
<keyword evidence="2" id="KW-1185">Reference proteome</keyword>
<proteinExistence type="predicted"/>
<accession>A0A183C554</accession>
<reference evidence="3" key="3">
    <citation type="submission" date="2016-06" db="UniProtKB">
        <authorList>
            <consortium name="WormBaseParasite"/>
        </authorList>
    </citation>
    <scope>IDENTIFICATION</scope>
</reference>
<reference evidence="2" key="1">
    <citation type="submission" date="2013-12" db="EMBL/GenBank/DDBJ databases">
        <authorList>
            <person name="Aslett M."/>
        </authorList>
    </citation>
    <scope>NUCLEOTIDE SEQUENCE [LARGE SCALE GENOMIC DNA]</scope>
    <source>
        <strain evidence="2">Lindley</strain>
    </source>
</reference>
<protein>
    <submittedName>
        <fullName evidence="3">Secreted protein</fullName>
    </submittedName>
</protein>
<feature type="chain" id="PRO_5008147074" evidence="1">
    <location>
        <begin position="17"/>
        <end position="80"/>
    </location>
</feature>
<evidence type="ECO:0000313" key="3">
    <source>
        <dbReference type="WBParaSite" id="GPLIN_000799900"/>
    </source>
</evidence>
<evidence type="ECO:0000313" key="2">
    <source>
        <dbReference type="Proteomes" id="UP000050741"/>
    </source>
</evidence>
<name>A0A183C554_GLOPA</name>
<reference evidence="2" key="2">
    <citation type="submission" date="2014-05" db="EMBL/GenBank/DDBJ databases">
        <title>The genome and life-stage specific transcriptomes of Globodera pallida elucidate key aspects of plant parasitism by a cyst nematode.</title>
        <authorList>
            <person name="Cotton J.A."/>
            <person name="Lilley C.J."/>
            <person name="Jones L.M."/>
            <person name="Kikuchi T."/>
            <person name="Reid A.J."/>
            <person name="Thorpe P."/>
            <person name="Tsai I.J."/>
            <person name="Beasley H."/>
            <person name="Blok V."/>
            <person name="Cock P.J.A."/>
            <person name="Van den Akker S.E."/>
            <person name="Holroyd N."/>
            <person name="Hunt M."/>
            <person name="Mantelin S."/>
            <person name="Naghra H."/>
            <person name="Pain A."/>
            <person name="Palomares-Rius J.E."/>
            <person name="Zarowiecki M."/>
            <person name="Berriman M."/>
            <person name="Jones J.T."/>
            <person name="Urwin P.E."/>
        </authorList>
    </citation>
    <scope>NUCLEOTIDE SEQUENCE [LARGE SCALE GENOMIC DNA]</scope>
    <source>
        <strain evidence="2">Lindley</strain>
    </source>
</reference>
<dbReference type="Proteomes" id="UP000050741">
    <property type="component" value="Unassembled WGS sequence"/>
</dbReference>
<evidence type="ECO:0000256" key="1">
    <source>
        <dbReference type="SAM" id="SignalP"/>
    </source>
</evidence>
<keyword evidence="1" id="KW-0732">Signal</keyword>
<organism evidence="2 3">
    <name type="scientific">Globodera pallida</name>
    <name type="common">Potato cyst nematode worm</name>
    <name type="synonym">Heterodera pallida</name>
    <dbReference type="NCBI Taxonomy" id="36090"/>
    <lineage>
        <taxon>Eukaryota</taxon>
        <taxon>Metazoa</taxon>
        <taxon>Ecdysozoa</taxon>
        <taxon>Nematoda</taxon>
        <taxon>Chromadorea</taxon>
        <taxon>Rhabditida</taxon>
        <taxon>Tylenchina</taxon>
        <taxon>Tylenchomorpha</taxon>
        <taxon>Tylenchoidea</taxon>
        <taxon>Heteroderidae</taxon>
        <taxon>Heteroderinae</taxon>
        <taxon>Globodera</taxon>
    </lineage>
</organism>
<dbReference type="AlphaFoldDB" id="A0A183C554"/>